<comment type="caution">
    <text evidence="2">The sequence shown here is derived from an EMBL/GenBank/DDBJ whole genome shotgun (WGS) entry which is preliminary data.</text>
</comment>
<organism evidence="2 3">
    <name type="scientific">Roseofilum acuticapitatum BLCC-M154</name>
    <dbReference type="NCBI Taxonomy" id="3022444"/>
    <lineage>
        <taxon>Bacteria</taxon>
        <taxon>Bacillati</taxon>
        <taxon>Cyanobacteriota</taxon>
        <taxon>Cyanophyceae</taxon>
        <taxon>Desertifilales</taxon>
        <taxon>Desertifilaceae</taxon>
        <taxon>Roseofilum</taxon>
        <taxon>Roseofilum acuticapitatum</taxon>
    </lineage>
</organism>
<dbReference type="Pfam" id="PF08241">
    <property type="entry name" value="Methyltransf_11"/>
    <property type="match status" value="1"/>
</dbReference>
<keyword evidence="3" id="KW-1185">Reference proteome</keyword>
<keyword evidence="2" id="KW-0489">Methyltransferase</keyword>
<dbReference type="InterPro" id="IPR029063">
    <property type="entry name" value="SAM-dependent_MTases_sf"/>
</dbReference>
<dbReference type="Proteomes" id="UP001235303">
    <property type="component" value="Unassembled WGS sequence"/>
</dbReference>
<sequence>MISKDSKDKLKRIAKYDLTLWSKVVMLKECFNFIESLDPSTLNALEISGNTLENITFKSYTKFDYPEYDICKDCLDQRFDLIMADQVFEHLLWPYRAGQNVYKMLNEGGYFIISTPFLVRIHNDPIDCSRWTETGLKYLLAECGFELDKIKTGSWGNRACINANFRKWSARGWGIFSKLHNEENFPITVWAIARK</sequence>
<dbReference type="EMBL" id="JAQOSP010000006">
    <property type="protein sequence ID" value="MDJ1168138.1"/>
    <property type="molecule type" value="Genomic_DNA"/>
</dbReference>
<evidence type="ECO:0000259" key="1">
    <source>
        <dbReference type="Pfam" id="PF08241"/>
    </source>
</evidence>
<gene>
    <name evidence="2" type="ORF">PMG71_01700</name>
</gene>
<evidence type="ECO:0000313" key="3">
    <source>
        <dbReference type="Proteomes" id="UP001235303"/>
    </source>
</evidence>
<dbReference type="InterPro" id="IPR013216">
    <property type="entry name" value="Methyltransf_11"/>
</dbReference>
<dbReference type="Gene3D" id="3.40.50.150">
    <property type="entry name" value="Vaccinia Virus protein VP39"/>
    <property type="match status" value="1"/>
</dbReference>
<dbReference type="GO" id="GO:0032259">
    <property type="term" value="P:methylation"/>
    <property type="evidence" value="ECO:0007669"/>
    <property type="project" value="UniProtKB-KW"/>
</dbReference>
<protein>
    <submittedName>
        <fullName evidence="2">Methyltransferase domain-containing protein</fullName>
    </submittedName>
</protein>
<evidence type="ECO:0000313" key="2">
    <source>
        <dbReference type="EMBL" id="MDJ1168138.1"/>
    </source>
</evidence>
<dbReference type="GO" id="GO:0008168">
    <property type="term" value="F:methyltransferase activity"/>
    <property type="evidence" value="ECO:0007669"/>
    <property type="project" value="UniProtKB-KW"/>
</dbReference>
<dbReference type="SUPFAM" id="SSF53335">
    <property type="entry name" value="S-adenosyl-L-methionine-dependent methyltransferases"/>
    <property type="match status" value="1"/>
</dbReference>
<keyword evidence="2" id="KW-0808">Transferase</keyword>
<accession>A0ABT7AML3</accession>
<reference evidence="2 3" key="1">
    <citation type="submission" date="2023-01" db="EMBL/GenBank/DDBJ databases">
        <title>Novel diversity within Roseofilum (Cyanobacteria; Desertifilaceae) from marine benthic mats with descriptions of four novel species.</title>
        <authorList>
            <person name="Wang Y."/>
            <person name="Berthold D.E."/>
            <person name="Hu J."/>
            <person name="Lefler F.W."/>
            <person name="Laughinghouse H.D. IV."/>
        </authorList>
    </citation>
    <scope>NUCLEOTIDE SEQUENCE [LARGE SCALE GENOMIC DNA]</scope>
    <source>
        <strain evidence="2 3">BLCC-M154</strain>
    </source>
</reference>
<name>A0ABT7AML3_9CYAN</name>
<feature type="domain" description="Methyltransferase type 11" evidence="1">
    <location>
        <begin position="44"/>
        <end position="113"/>
    </location>
</feature>
<dbReference type="RefSeq" id="WP_283751905.1">
    <property type="nucleotide sequence ID" value="NZ_JAQOSP010000006.1"/>
</dbReference>
<proteinExistence type="predicted"/>